<dbReference type="RefSeq" id="WP_142545516.1">
    <property type="nucleotide sequence ID" value="NZ_SADY01000007.1"/>
</dbReference>
<comment type="caution">
    <text evidence="1">The sequence shown here is derived from an EMBL/GenBank/DDBJ whole genome shotgun (WGS) entry which is preliminary data.</text>
</comment>
<proteinExistence type="predicted"/>
<keyword evidence="2" id="KW-1185">Reference proteome</keyword>
<accession>A0ABY3AKI6</accession>
<evidence type="ECO:0000313" key="2">
    <source>
        <dbReference type="Proteomes" id="UP000316208"/>
    </source>
</evidence>
<sequence>MILIKLYYKLSFFIINNQSLLQATNELENRRDDQMMGKENIIKVMLSDKVNMTPSGFVADELSPEQFADRYW</sequence>
<protein>
    <submittedName>
        <fullName evidence="1">Uncharacterized protein</fullName>
    </submittedName>
</protein>
<organism evidence="1 2">
    <name type="scientific">Paenibacillus popilliae</name>
    <name type="common">Bacillus popilliae</name>
    <dbReference type="NCBI Taxonomy" id="78057"/>
    <lineage>
        <taxon>Bacteria</taxon>
        <taxon>Bacillati</taxon>
        <taxon>Bacillota</taxon>
        <taxon>Bacilli</taxon>
        <taxon>Bacillales</taxon>
        <taxon>Paenibacillaceae</taxon>
        <taxon>Paenibacillus</taxon>
    </lineage>
</organism>
<reference evidence="1 2" key="1">
    <citation type="submission" date="2018-03" db="EMBL/GenBank/DDBJ databases">
        <title>Aerobic endospore-forming bacteria genome sequencing and assembly.</title>
        <authorList>
            <person name="Cavalcante D.A."/>
            <person name="Driks A."/>
            <person name="Putonti C."/>
            <person name="De-Souza M.T."/>
        </authorList>
    </citation>
    <scope>NUCLEOTIDE SEQUENCE [LARGE SCALE GENOMIC DNA]</scope>
    <source>
        <strain evidence="1 2">SDF0028</strain>
    </source>
</reference>
<name>A0ABY3AKI6_PAEPP</name>
<evidence type="ECO:0000313" key="1">
    <source>
        <dbReference type="EMBL" id="TQR42589.1"/>
    </source>
</evidence>
<gene>
    <name evidence="1" type="ORF">C7Y44_21370</name>
</gene>
<dbReference type="Proteomes" id="UP000316208">
    <property type="component" value="Unassembled WGS sequence"/>
</dbReference>
<dbReference type="EMBL" id="SADY01000007">
    <property type="protein sequence ID" value="TQR42589.1"/>
    <property type="molecule type" value="Genomic_DNA"/>
</dbReference>